<sequence>MYLELPLELKTSRDLDLIGAENGIVHCTYATNDGAKSIIAWNMTTKITSDGYEVPDFITQNMRLQAHGQNNSADDYKQFAKWVLELGDVRAASSGNRNNLVTIPQELLIVFLSFLVEAIYSDYLRNDRNTIFLQD</sequence>
<organism evidence="1 2">
    <name type="scientific">Stylosanthes scabra</name>
    <dbReference type="NCBI Taxonomy" id="79078"/>
    <lineage>
        <taxon>Eukaryota</taxon>
        <taxon>Viridiplantae</taxon>
        <taxon>Streptophyta</taxon>
        <taxon>Embryophyta</taxon>
        <taxon>Tracheophyta</taxon>
        <taxon>Spermatophyta</taxon>
        <taxon>Magnoliopsida</taxon>
        <taxon>eudicotyledons</taxon>
        <taxon>Gunneridae</taxon>
        <taxon>Pentapetalae</taxon>
        <taxon>rosids</taxon>
        <taxon>fabids</taxon>
        <taxon>Fabales</taxon>
        <taxon>Fabaceae</taxon>
        <taxon>Papilionoideae</taxon>
        <taxon>50 kb inversion clade</taxon>
        <taxon>dalbergioids sensu lato</taxon>
        <taxon>Dalbergieae</taxon>
        <taxon>Pterocarpus clade</taxon>
        <taxon>Stylosanthes</taxon>
    </lineage>
</organism>
<reference evidence="1 2" key="1">
    <citation type="journal article" date="2023" name="Plants (Basel)">
        <title>Bridging the Gap: Combining Genomics and Transcriptomics Approaches to Understand Stylosanthes scabra, an Orphan Legume from the Brazilian Caatinga.</title>
        <authorList>
            <person name="Ferreira-Neto J.R.C."/>
            <person name="da Silva M.D."/>
            <person name="Binneck E."/>
            <person name="de Melo N.F."/>
            <person name="da Silva R.H."/>
            <person name="de Melo A.L.T.M."/>
            <person name="Pandolfi V."/>
            <person name="Bustamante F.O."/>
            <person name="Brasileiro-Vidal A.C."/>
            <person name="Benko-Iseppon A.M."/>
        </authorList>
    </citation>
    <scope>NUCLEOTIDE SEQUENCE [LARGE SCALE GENOMIC DNA]</scope>
    <source>
        <tissue evidence="1">Leaves</tissue>
    </source>
</reference>
<proteinExistence type="predicted"/>
<comment type="caution">
    <text evidence="1">The sequence shown here is derived from an EMBL/GenBank/DDBJ whole genome shotgun (WGS) entry which is preliminary data.</text>
</comment>
<gene>
    <name evidence="1" type="ORF">PIB30_069272</name>
</gene>
<evidence type="ECO:0000313" key="2">
    <source>
        <dbReference type="Proteomes" id="UP001341840"/>
    </source>
</evidence>
<evidence type="ECO:0000313" key="1">
    <source>
        <dbReference type="EMBL" id="MED6174471.1"/>
    </source>
</evidence>
<dbReference type="EMBL" id="JASCZI010151792">
    <property type="protein sequence ID" value="MED6174471.1"/>
    <property type="molecule type" value="Genomic_DNA"/>
</dbReference>
<name>A0ABU6VMM3_9FABA</name>
<protein>
    <submittedName>
        <fullName evidence="1">Uncharacterized protein</fullName>
    </submittedName>
</protein>
<accession>A0ABU6VMM3</accession>
<keyword evidence="2" id="KW-1185">Reference proteome</keyword>
<dbReference type="Proteomes" id="UP001341840">
    <property type="component" value="Unassembled WGS sequence"/>
</dbReference>